<proteinExistence type="predicted"/>
<dbReference type="AlphaFoldDB" id="X1CI98"/>
<feature type="non-terminal residue" evidence="1">
    <location>
        <position position="1"/>
    </location>
</feature>
<evidence type="ECO:0008006" key="2">
    <source>
        <dbReference type="Google" id="ProtNLM"/>
    </source>
</evidence>
<comment type="caution">
    <text evidence="1">The sequence shown here is derived from an EMBL/GenBank/DDBJ whole genome shotgun (WGS) entry which is preliminary data.</text>
</comment>
<organism evidence="1">
    <name type="scientific">marine sediment metagenome</name>
    <dbReference type="NCBI Taxonomy" id="412755"/>
    <lineage>
        <taxon>unclassified sequences</taxon>
        <taxon>metagenomes</taxon>
        <taxon>ecological metagenomes</taxon>
    </lineage>
</organism>
<dbReference type="InterPro" id="IPR026002">
    <property type="entry name" value="ATC_hydrolase-like"/>
</dbReference>
<dbReference type="EMBL" id="BART01026360">
    <property type="protein sequence ID" value="GAG95948.1"/>
    <property type="molecule type" value="Genomic_DNA"/>
</dbReference>
<evidence type="ECO:0000313" key="1">
    <source>
        <dbReference type="EMBL" id="GAG95948.1"/>
    </source>
</evidence>
<dbReference type="Pfam" id="PF14196">
    <property type="entry name" value="ATC_hydrolase"/>
    <property type="match status" value="1"/>
</dbReference>
<gene>
    <name evidence="1" type="ORF">S01H4_47041</name>
</gene>
<sequence length="140" mass="16796">EMIRVLTPIMDEMNALEKIKELYKKKSRALILRLLKDKKPIENFEEFKEIYKEQMSTDFMQHCLEFIITEDSPKKLIIRFTKCLWAKTFLEINEPGLGYSMCCYPDYTMAKTFHPKLKLVRSKTLMQGNEYCESTYIWVE</sequence>
<protein>
    <recommendedName>
        <fullName evidence="2">L-2-amino-thiazoline-4-carboxylic acid hydrolase</fullName>
    </recommendedName>
</protein>
<reference evidence="1" key="1">
    <citation type="journal article" date="2014" name="Front. Microbiol.">
        <title>High frequency of phylogenetically diverse reductive dehalogenase-homologous genes in deep subseafloor sedimentary metagenomes.</title>
        <authorList>
            <person name="Kawai M."/>
            <person name="Futagami T."/>
            <person name="Toyoda A."/>
            <person name="Takaki Y."/>
            <person name="Nishi S."/>
            <person name="Hori S."/>
            <person name="Arai W."/>
            <person name="Tsubouchi T."/>
            <person name="Morono Y."/>
            <person name="Uchiyama I."/>
            <person name="Ito T."/>
            <person name="Fujiyama A."/>
            <person name="Inagaki F."/>
            <person name="Takami H."/>
        </authorList>
    </citation>
    <scope>NUCLEOTIDE SEQUENCE</scope>
    <source>
        <strain evidence="1">Expedition CK06-06</strain>
    </source>
</reference>
<name>X1CI98_9ZZZZ</name>
<accession>X1CI98</accession>